<keyword evidence="1" id="KW-0812">Transmembrane</keyword>
<feature type="transmembrane region" description="Helical" evidence="1">
    <location>
        <begin position="7"/>
        <end position="32"/>
    </location>
</feature>
<evidence type="ECO:0000313" key="2">
    <source>
        <dbReference type="EMBL" id="BBI30225.1"/>
    </source>
</evidence>
<keyword evidence="1" id="KW-1133">Transmembrane helix</keyword>
<dbReference type="KEGG" id="vg:80540577"/>
<evidence type="ECO:0000256" key="1">
    <source>
        <dbReference type="SAM" id="Phobius"/>
    </source>
</evidence>
<evidence type="ECO:0000313" key="3">
    <source>
        <dbReference type="Proteomes" id="UP001161669"/>
    </source>
</evidence>
<keyword evidence="3" id="KW-1185">Reference proteome</keyword>
<proteinExistence type="predicted"/>
<reference evidence="3" key="1">
    <citation type="journal article" date="2019" name="J. Virol.">
        <title>Medusavirus, a novel large DNA virus discovered from hot spring water.</title>
        <authorList>
            <person name="Yoshikawa G."/>
            <person name="Blanc-Mathieu R."/>
            <person name="Song C."/>
            <person name="Kayama Y."/>
            <person name="Mochizuki T."/>
            <person name="Murata K."/>
            <person name="Ogata H."/>
            <person name="Takemura M."/>
        </authorList>
    </citation>
    <scope>NUCLEOTIDE SEQUENCE [LARGE SCALE GENOMIC DNA]</scope>
</reference>
<feature type="transmembrane region" description="Helical" evidence="1">
    <location>
        <begin position="52"/>
        <end position="76"/>
    </location>
</feature>
<name>A0A3T1CWP5_9VIRU</name>
<organism evidence="2 3">
    <name type="scientific">Acanthamoeba castellanii medusavirus J1</name>
    <dbReference type="NCBI Taxonomy" id="3114988"/>
    <lineage>
        <taxon>Viruses</taxon>
        <taxon>Varidnaviria</taxon>
        <taxon>Bamfordvirae</taxon>
        <taxon>Nucleocytoviricota</taxon>
        <taxon>Megaviricetes</taxon>
        <taxon>Mamonoviridae</taxon>
        <taxon>Medusavirus</taxon>
        <taxon>Medusavirus medusae</taxon>
    </lineage>
</organism>
<accession>A0A3T1CWP5</accession>
<protein>
    <submittedName>
        <fullName evidence="2">Uncharacterized protein</fullName>
    </submittedName>
</protein>
<keyword evidence="1" id="KW-0472">Membrane</keyword>
<dbReference type="EMBL" id="AP018495">
    <property type="protein sequence ID" value="BBI30225.1"/>
    <property type="molecule type" value="Genomic_DNA"/>
</dbReference>
<dbReference type="Proteomes" id="UP001161669">
    <property type="component" value="Segment"/>
</dbReference>
<sequence length="81" mass="8693">MLGSPALLPSVITATILAIALAPGFILTLPPLPQNAAGSLTWDQRIFRTGVVTPWSVAVHAVVFLLAYGVLEYFILQKYAQ</sequence>